<evidence type="ECO:0000313" key="5">
    <source>
        <dbReference type="Proteomes" id="UP000626109"/>
    </source>
</evidence>
<reference evidence="4" key="1">
    <citation type="submission" date="2021-02" db="EMBL/GenBank/DDBJ databases">
        <authorList>
            <person name="Dougan E. K."/>
            <person name="Rhodes N."/>
            <person name="Thang M."/>
            <person name="Chan C."/>
        </authorList>
    </citation>
    <scope>NUCLEOTIDE SEQUENCE</scope>
</reference>
<dbReference type="AlphaFoldDB" id="A0A813KXJ6"/>
<proteinExistence type="predicted"/>
<dbReference type="Proteomes" id="UP000626109">
    <property type="component" value="Unassembled WGS sequence"/>
</dbReference>
<sequence length="324" mass="36263">MFTLQLWLIQLVGDAGEIYLKMESRSRWASLGAVAAIVAASVVAIVAVRRKRRATRTGGASFLIKPSGGLECATTTAATTSAAATTTIQLSHSQDEPGIATTLGIMHQSDGHYRCEVDRTWCGIGEVSYQQLCSSLDFCLQALQEALRLRDAARHRHRQQQRSSISHPQLCKMEKLLQEVKEQVTEAPELWLRGRSASVRELCTRVEGLRPAQPKLQLWFLAVKRHAAEVFSPSEALDPEREKRPDLEPALWPELDRLVPMLRSQLASFLDVDISPEELLVRDAESFKALAFCLQQLATEPYDNPLDQDSHYANCTTQDTRRKN</sequence>
<keyword evidence="2" id="KW-1133">Transmembrane helix</keyword>
<name>A0A813KXJ6_POLGL</name>
<keyword evidence="2" id="KW-0472">Membrane</keyword>
<feature type="transmembrane region" description="Helical" evidence="2">
    <location>
        <begin position="28"/>
        <end position="48"/>
    </location>
</feature>
<keyword evidence="2" id="KW-0812">Transmembrane</keyword>
<evidence type="ECO:0000313" key="3">
    <source>
        <dbReference type="EMBL" id="CAE8644423.1"/>
    </source>
</evidence>
<dbReference type="EMBL" id="CAJNNW010032833">
    <property type="protein sequence ID" value="CAE8715631.1"/>
    <property type="molecule type" value="Genomic_DNA"/>
</dbReference>
<gene>
    <name evidence="3" type="ORF">PGLA2088_LOCUS3040</name>
    <name evidence="4" type="ORF">PGLA2088_LOCUS38665</name>
</gene>
<evidence type="ECO:0000313" key="4">
    <source>
        <dbReference type="EMBL" id="CAE8715631.1"/>
    </source>
</evidence>
<organism evidence="4 5">
    <name type="scientific">Polarella glacialis</name>
    <name type="common">Dinoflagellate</name>
    <dbReference type="NCBI Taxonomy" id="89957"/>
    <lineage>
        <taxon>Eukaryota</taxon>
        <taxon>Sar</taxon>
        <taxon>Alveolata</taxon>
        <taxon>Dinophyceae</taxon>
        <taxon>Suessiales</taxon>
        <taxon>Suessiaceae</taxon>
        <taxon>Polarella</taxon>
    </lineage>
</organism>
<accession>A0A813KXJ6</accession>
<evidence type="ECO:0000256" key="2">
    <source>
        <dbReference type="SAM" id="Phobius"/>
    </source>
</evidence>
<comment type="caution">
    <text evidence="4">The sequence shown here is derived from an EMBL/GenBank/DDBJ whole genome shotgun (WGS) entry which is preliminary data.</text>
</comment>
<dbReference type="EMBL" id="CAJNNW010002569">
    <property type="protein sequence ID" value="CAE8644423.1"/>
    <property type="molecule type" value="Genomic_DNA"/>
</dbReference>
<protein>
    <submittedName>
        <fullName evidence="4">Uncharacterized protein</fullName>
    </submittedName>
</protein>
<feature type="region of interest" description="Disordered" evidence="1">
    <location>
        <begin position="305"/>
        <end position="324"/>
    </location>
</feature>
<evidence type="ECO:0000256" key="1">
    <source>
        <dbReference type="SAM" id="MobiDB-lite"/>
    </source>
</evidence>